<keyword evidence="2" id="KW-1003">Cell membrane</keyword>
<feature type="transmembrane region" description="Helical" evidence="6">
    <location>
        <begin position="213"/>
        <end position="237"/>
    </location>
</feature>
<feature type="transmembrane region" description="Helical" evidence="6">
    <location>
        <begin position="174"/>
        <end position="193"/>
    </location>
</feature>
<evidence type="ECO:0000313" key="7">
    <source>
        <dbReference type="EMBL" id="EEF59656.1"/>
    </source>
</evidence>
<keyword evidence="3 6" id="KW-0812">Transmembrane</keyword>
<feature type="transmembrane region" description="Helical" evidence="6">
    <location>
        <begin position="301"/>
        <end position="317"/>
    </location>
</feature>
<keyword evidence="4 6" id="KW-1133">Transmembrane helix</keyword>
<feature type="transmembrane region" description="Helical" evidence="6">
    <location>
        <begin position="267"/>
        <end position="289"/>
    </location>
</feature>
<reference evidence="7 8" key="1">
    <citation type="journal article" date="2011" name="J. Bacteriol.">
        <title>Genome sequence of 'Pedosphaera parvula' Ellin514, an aerobic Verrucomicrobial isolate from pasture soil.</title>
        <authorList>
            <person name="Kant R."/>
            <person name="van Passel M.W."/>
            <person name="Sangwan P."/>
            <person name="Palva A."/>
            <person name="Lucas S."/>
            <person name="Copeland A."/>
            <person name="Lapidus A."/>
            <person name="Glavina Del Rio T."/>
            <person name="Dalin E."/>
            <person name="Tice H."/>
            <person name="Bruce D."/>
            <person name="Goodwin L."/>
            <person name="Pitluck S."/>
            <person name="Chertkov O."/>
            <person name="Larimer F.W."/>
            <person name="Land M.L."/>
            <person name="Hauser L."/>
            <person name="Brettin T.S."/>
            <person name="Detter J.C."/>
            <person name="Han S."/>
            <person name="de Vos W.M."/>
            <person name="Janssen P.H."/>
            <person name="Smidt H."/>
        </authorList>
    </citation>
    <scope>NUCLEOTIDE SEQUENCE [LARGE SCALE GENOMIC DNA]</scope>
    <source>
        <strain evidence="7 8">Ellin514</strain>
    </source>
</reference>
<feature type="transmembrane region" description="Helical" evidence="6">
    <location>
        <begin position="349"/>
        <end position="369"/>
    </location>
</feature>
<organism evidence="7 8">
    <name type="scientific">Pedosphaera parvula (strain Ellin514)</name>
    <dbReference type="NCBI Taxonomy" id="320771"/>
    <lineage>
        <taxon>Bacteria</taxon>
        <taxon>Pseudomonadati</taxon>
        <taxon>Verrucomicrobiota</taxon>
        <taxon>Pedosphaerae</taxon>
        <taxon>Pedosphaerales</taxon>
        <taxon>Pedosphaeraceae</taxon>
        <taxon>Pedosphaera</taxon>
    </lineage>
</organism>
<name>B9XKI6_PEDPL</name>
<gene>
    <name evidence="7" type="ORF">Cflav_PD2645</name>
</gene>
<dbReference type="Proteomes" id="UP000003688">
    <property type="component" value="Unassembled WGS sequence"/>
</dbReference>
<dbReference type="Pfam" id="PF02653">
    <property type="entry name" value="BPD_transp_2"/>
    <property type="match status" value="1"/>
</dbReference>
<dbReference type="InterPro" id="IPR001851">
    <property type="entry name" value="ABC_transp_permease"/>
</dbReference>
<evidence type="ECO:0000256" key="2">
    <source>
        <dbReference type="ARBA" id="ARBA00022475"/>
    </source>
</evidence>
<evidence type="ECO:0000256" key="6">
    <source>
        <dbReference type="SAM" id="Phobius"/>
    </source>
</evidence>
<protein>
    <submittedName>
        <fullName evidence="7">Monosaccharide-transporting ATPase</fullName>
        <ecNumber evidence="7">3.6.3.17</ecNumber>
    </submittedName>
</protein>
<keyword evidence="8" id="KW-1185">Reference proteome</keyword>
<evidence type="ECO:0000256" key="5">
    <source>
        <dbReference type="ARBA" id="ARBA00023136"/>
    </source>
</evidence>
<dbReference type="EMBL" id="ABOX02000025">
    <property type="protein sequence ID" value="EEF59656.1"/>
    <property type="molecule type" value="Genomic_DNA"/>
</dbReference>
<evidence type="ECO:0000256" key="4">
    <source>
        <dbReference type="ARBA" id="ARBA00022989"/>
    </source>
</evidence>
<feature type="transmembrane region" description="Helical" evidence="6">
    <location>
        <begin position="139"/>
        <end position="162"/>
    </location>
</feature>
<comment type="subcellular location">
    <subcellularLocation>
        <location evidence="1">Cell membrane</location>
        <topology evidence="1">Multi-pass membrane protein</topology>
    </subcellularLocation>
</comment>
<dbReference type="RefSeq" id="WP_007416329.1">
    <property type="nucleotide sequence ID" value="NZ_ABOX02000025.1"/>
</dbReference>
<evidence type="ECO:0000256" key="3">
    <source>
        <dbReference type="ARBA" id="ARBA00022692"/>
    </source>
</evidence>
<dbReference type="STRING" id="320771.Cflav_PD2645"/>
<proteinExistence type="predicted"/>
<evidence type="ECO:0000313" key="8">
    <source>
        <dbReference type="Proteomes" id="UP000003688"/>
    </source>
</evidence>
<keyword evidence="7" id="KW-0378">Hydrolase</keyword>
<dbReference type="GO" id="GO:0016787">
    <property type="term" value="F:hydrolase activity"/>
    <property type="evidence" value="ECO:0007669"/>
    <property type="project" value="UniProtKB-KW"/>
</dbReference>
<dbReference type="AlphaFoldDB" id="B9XKI6"/>
<feature type="transmembrane region" description="Helical" evidence="6">
    <location>
        <begin position="91"/>
        <end position="119"/>
    </location>
</feature>
<sequence>MSANNSPATPVRSRRLRLQEGGLLVVILLLGVLLTVFGGSVKVPKFETNAEGERVRVFRTNESGDKEPVLVEKNKFLNAQNLAQVAKDTSFIAIMAVGATFVIISGGIDLSVGAIYALASVLGALVLQRCGPEGAHAGLSPWISVSLGMLACVGTAVLCGFLNGGMIVALRVHPFIITLGTMAILRGVAFVITKGQSIGGFPQAFRDLIRWEIGDGLSLVPLVVMIIVTIVGGIYLARLATGRRVYAIGGNELASKFSGIQVNRVKLSVYIISGLTAGIAALLSIGYYGGATSGDGQGYELNVIAAAVVGGASLAGGKGSALGALLGALVIQLITTGIVILQIDQNYSQIIMGIVVIVAVVLDQLNNLLAKRRLLSHSK</sequence>
<dbReference type="OrthoDB" id="7284468at2"/>
<comment type="caution">
    <text evidence="7">The sequence shown here is derived from an EMBL/GenBank/DDBJ whole genome shotgun (WGS) entry which is preliminary data.</text>
</comment>
<dbReference type="PANTHER" id="PTHR32196">
    <property type="entry name" value="ABC TRANSPORTER PERMEASE PROTEIN YPHD-RELATED-RELATED"/>
    <property type="match status" value="1"/>
</dbReference>
<dbReference type="GO" id="GO:0005886">
    <property type="term" value="C:plasma membrane"/>
    <property type="evidence" value="ECO:0007669"/>
    <property type="project" value="UniProtKB-SubCell"/>
</dbReference>
<evidence type="ECO:0000256" key="1">
    <source>
        <dbReference type="ARBA" id="ARBA00004651"/>
    </source>
</evidence>
<feature type="transmembrane region" description="Helical" evidence="6">
    <location>
        <begin position="324"/>
        <end position="343"/>
    </location>
</feature>
<feature type="transmembrane region" description="Helical" evidence="6">
    <location>
        <begin position="22"/>
        <end position="41"/>
    </location>
</feature>
<dbReference type="GO" id="GO:0022857">
    <property type="term" value="F:transmembrane transporter activity"/>
    <property type="evidence" value="ECO:0007669"/>
    <property type="project" value="InterPro"/>
</dbReference>
<accession>B9XKI6</accession>
<dbReference type="EC" id="3.6.3.17" evidence="7"/>
<dbReference type="CDD" id="cd06579">
    <property type="entry name" value="TM_PBP1_transp_AraH_like"/>
    <property type="match status" value="1"/>
</dbReference>
<keyword evidence="5 6" id="KW-0472">Membrane</keyword>